<evidence type="ECO:0000313" key="8">
    <source>
        <dbReference type="Proteomes" id="UP000811609"/>
    </source>
</evidence>
<dbReference type="PANTHER" id="PTHR36710">
    <property type="entry name" value="PECTINESTERASE INHIBITOR-LIKE"/>
    <property type="match status" value="1"/>
</dbReference>
<proteinExistence type="inferred from homology"/>
<keyword evidence="1 4" id="KW-0732">Signal</keyword>
<sequence>MATFFTVFIVLQLLLTPPLLLLGQAFNPVRGSDETLIEIECHNAEVPSTCIQCLKSDQRSKNSDRVGIAAIMVNCLQNHAKTLATNMSELASGTADLAMKNVFEECGRGFSSAYKVLSSATSSLEKRKYDEAEMLVYEALEYELKCHWKIGSYGDQIPKDVVYGMKLYEDLSEATDRIVERL</sequence>
<dbReference type="InterPro" id="IPR034086">
    <property type="entry name" value="PMEI_plant"/>
</dbReference>
<accession>A0A8T1NVY5</accession>
<keyword evidence="2" id="KW-1015">Disulfide bond</keyword>
<dbReference type="SMART" id="SM00856">
    <property type="entry name" value="PMEI"/>
    <property type="match status" value="1"/>
</dbReference>
<comment type="caution">
    <text evidence="7">The sequence shown here is derived from an EMBL/GenBank/DDBJ whole genome shotgun (WGS) entry which is preliminary data.</text>
</comment>
<dbReference type="Proteomes" id="UP000811609">
    <property type="component" value="Chromosome 11"/>
</dbReference>
<evidence type="ECO:0000256" key="4">
    <source>
        <dbReference type="SAM" id="SignalP"/>
    </source>
</evidence>
<feature type="signal peptide" evidence="4">
    <location>
        <begin position="1"/>
        <end position="31"/>
    </location>
</feature>
<keyword evidence="8" id="KW-1185">Reference proteome</keyword>
<name>A0A8T1NVY5_CARIL</name>
<feature type="chain" id="PRO_5035836942" description="Pectinesterase inhibitor domain-containing protein" evidence="4">
    <location>
        <begin position="32"/>
        <end position="182"/>
    </location>
</feature>
<comment type="similarity">
    <text evidence="3">Belongs to the PMEI family.</text>
</comment>
<dbReference type="AlphaFoldDB" id="A0A8T1NVY5"/>
<evidence type="ECO:0000256" key="1">
    <source>
        <dbReference type="ARBA" id="ARBA00022729"/>
    </source>
</evidence>
<dbReference type="EMBL" id="MU228971">
    <property type="protein sequence ID" value="KAG6619187.1"/>
    <property type="molecule type" value="Genomic_DNA"/>
</dbReference>
<protein>
    <recommendedName>
        <fullName evidence="5">Pectinesterase inhibitor domain-containing protein</fullName>
    </recommendedName>
</protein>
<gene>
    <name evidence="7" type="ORF">CIPAW_11G064900</name>
    <name evidence="6" type="ORF">I3842_Q105000</name>
</gene>
<feature type="domain" description="Pectinesterase inhibitor" evidence="5">
    <location>
        <begin position="32"/>
        <end position="167"/>
    </location>
</feature>
<dbReference type="FunFam" id="1.20.140.40:FF:000008">
    <property type="entry name" value="Invertase/pectin methylesterase inhibitor family protein"/>
    <property type="match status" value="1"/>
</dbReference>
<dbReference type="PANTHER" id="PTHR36710:SF4">
    <property type="entry name" value="PLANT INVERTASE_PECTIN METHYLESTERASE INHIBITOR SUPERFAMILY PROTEIN"/>
    <property type="match status" value="1"/>
</dbReference>
<dbReference type="InterPro" id="IPR052421">
    <property type="entry name" value="PCW_Enzyme_Inhibitor"/>
</dbReference>
<dbReference type="EMBL" id="CM031819">
    <property type="protein sequence ID" value="KAG6635759.1"/>
    <property type="molecule type" value="Genomic_DNA"/>
</dbReference>
<dbReference type="GO" id="GO:0046910">
    <property type="term" value="F:pectinesterase inhibitor activity"/>
    <property type="evidence" value="ECO:0007669"/>
    <property type="project" value="InterPro"/>
</dbReference>
<evidence type="ECO:0000313" key="7">
    <source>
        <dbReference type="EMBL" id="KAG6635759.1"/>
    </source>
</evidence>
<evidence type="ECO:0000313" key="6">
    <source>
        <dbReference type="EMBL" id="KAG6619187.1"/>
    </source>
</evidence>
<dbReference type="Pfam" id="PF04043">
    <property type="entry name" value="PMEI"/>
    <property type="match status" value="1"/>
</dbReference>
<evidence type="ECO:0000259" key="5">
    <source>
        <dbReference type="SMART" id="SM00856"/>
    </source>
</evidence>
<dbReference type="Proteomes" id="UP000811246">
    <property type="component" value="Unassembled WGS sequence"/>
</dbReference>
<evidence type="ECO:0000256" key="3">
    <source>
        <dbReference type="ARBA" id="ARBA00038471"/>
    </source>
</evidence>
<reference evidence="6" key="2">
    <citation type="submission" date="2021-01" db="EMBL/GenBank/DDBJ databases">
        <authorList>
            <person name="Lovell J.T."/>
            <person name="Bentley N."/>
            <person name="Bhattarai G."/>
            <person name="Jenkins J.W."/>
            <person name="Sreedasyam A."/>
            <person name="Alarcon Y."/>
            <person name="Bock C."/>
            <person name="Boston L."/>
            <person name="Carlson J."/>
            <person name="Cervantes K."/>
            <person name="Clermont K."/>
            <person name="Krom N."/>
            <person name="Kubenka K."/>
            <person name="Mamidi S."/>
            <person name="Mattison C."/>
            <person name="Monteros M."/>
            <person name="Pisani C."/>
            <person name="Plott C."/>
            <person name="Rajasekar S."/>
            <person name="Rhein H.S."/>
            <person name="Rohla C."/>
            <person name="Song M."/>
            <person name="Hilaire R.S."/>
            <person name="Shu S."/>
            <person name="Wells L."/>
            <person name="Wang X."/>
            <person name="Webber J."/>
            <person name="Heerema R.J."/>
            <person name="Klein P."/>
            <person name="Conner P."/>
            <person name="Grauke L."/>
            <person name="Grimwood J."/>
            <person name="Schmutz J."/>
            <person name="Randall J.J."/>
        </authorList>
    </citation>
    <scope>NUCLEOTIDE SEQUENCE</scope>
    <source>
        <tissue evidence="6">Leaf</tissue>
    </source>
</reference>
<dbReference type="NCBIfam" id="TIGR01614">
    <property type="entry name" value="PME_inhib"/>
    <property type="match status" value="1"/>
</dbReference>
<evidence type="ECO:0000256" key="2">
    <source>
        <dbReference type="ARBA" id="ARBA00023157"/>
    </source>
</evidence>
<reference evidence="7" key="1">
    <citation type="submission" date="2020-12" db="EMBL/GenBank/DDBJ databases">
        <title>WGS assembly of Carya illinoinensis cv. Pawnee.</title>
        <authorList>
            <person name="Platts A."/>
            <person name="Shu S."/>
            <person name="Wright S."/>
            <person name="Barry K."/>
            <person name="Edger P."/>
            <person name="Pires J.C."/>
            <person name="Schmutz J."/>
        </authorList>
    </citation>
    <scope>NUCLEOTIDE SEQUENCE</scope>
    <source>
        <tissue evidence="7">Leaf</tissue>
    </source>
</reference>
<organism evidence="7 8">
    <name type="scientific">Carya illinoinensis</name>
    <name type="common">Pecan</name>
    <dbReference type="NCBI Taxonomy" id="32201"/>
    <lineage>
        <taxon>Eukaryota</taxon>
        <taxon>Viridiplantae</taxon>
        <taxon>Streptophyta</taxon>
        <taxon>Embryophyta</taxon>
        <taxon>Tracheophyta</taxon>
        <taxon>Spermatophyta</taxon>
        <taxon>Magnoliopsida</taxon>
        <taxon>eudicotyledons</taxon>
        <taxon>Gunneridae</taxon>
        <taxon>Pentapetalae</taxon>
        <taxon>rosids</taxon>
        <taxon>fabids</taxon>
        <taxon>Fagales</taxon>
        <taxon>Juglandaceae</taxon>
        <taxon>Carya</taxon>
    </lineage>
</organism>
<dbReference type="CDD" id="cd15797">
    <property type="entry name" value="PMEI"/>
    <property type="match status" value="1"/>
</dbReference>
<dbReference type="InterPro" id="IPR006501">
    <property type="entry name" value="Pectinesterase_inhib_dom"/>
</dbReference>